<dbReference type="InterPro" id="IPR036952">
    <property type="entry name" value="VP1/VP2"/>
</dbReference>
<dbReference type="Gene3D" id="2.170.30.10">
    <property type="entry name" value="Parvovirus coat protein VP1/VP2"/>
    <property type="match status" value="1"/>
</dbReference>
<feature type="compositionally biased region" description="Gly residues" evidence="6">
    <location>
        <begin position="154"/>
        <end position="177"/>
    </location>
</feature>
<protein>
    <submittedName>
        <fullName evidence="9">VP1</fullName>
    </submittedName>
</protein>
<name>V5K7G0_9VIRU</name>
<evidence type="ECO:0000256" key="2">
    <source>
        <dbReference type="ARBA" id="ARBA00005398"/>
    </source>
</evidence>
<evidence type="ECO:0000259" key="7">
    <source>
        <dbReference type="Pfam" id="PF00740"/>
    </source>
</evidence>
<dbReference type="GO" id="GO:0039615">
    <property type="term" value="C:T=1 icosahedral viral capsid"/>
    <property type="evidence" value="ECO:0007669"/>
    <property type="project" value="UniProtKB-KW"/>
</dbReference>
<dbReference type="InterPro" id="IPR016184">
    <property type="entry name" value="Capsid/spike_ssDNA_virus"/>
</dbReference>
<evidence type="ECO:0000256" key="1">
    <source>
        <dbReference type="ARBA" id="ARBA00004328"/>
    </source>
</evidence>
<accession>V5K7G0</accession>
<evidence type="ECO:0000256" key="4">
    <source>
        <dbReference type="ARBA" id="ARBA00022561"/>
    </source>
</evidence>
<evidence type="ECO:0000256" key="5">
    <source>
        <dbReference type="ARBA" id="ARBA00022844"/>
    </source>
</evidence>
<evidence type="ECO:0000313" key="9">
    <source>
        <dbReference type="EMBL" id="AGU69470.1"/>
    </source>
</evidence>
<comment type="subcellular location">
    <subcellularLocation>
        <location evidence="1">Virion</location>
    </subcellularLocation>
</comment>
<evidence type="ECO:0000256" key="6">
    <source>
        <dbReference type="SAM" id="MobiDB-lite"/>
    </source>
</evidence>
<keyword evidence="3" id="KW-1140">T=1 icosahedral capsid protein</keyword>
<dbReference type="GO" id="GO:0005198">
    <property type="term" value="F:structural molecule activity"/>
    <property type="evidence" value="ECO:0007669"/>
    <property type="project" value="InterPro"/>
</dbReference>
<feature type="domain" description="Coat protein VP1/VP2 Parvovirus" evidence="7">
    <location>
        <begin position="167"/>
        <end position="435"/>
    </location>
</feature>
<proteinExistence type="inferred from homology"/>
<dbReference type="Pfam" id="PF08398">
    <property type="entry name" value="Phospholip_A2_4"/>
    <property type="match status" value="1"/>
</dbReference>
<evidence type="ECO:0000256" key="3">
    <source>
        <dbReference type="ARBA" id="ARBA00022431"/>
    </source>
</evidence>
<feature type="domain" description="Phospholipase A2-like" evidence="8">
    <location>
        <begin position="10"/>
        <end position="88"/>
    </location>
</feature>
<feature type="region of interest" description="Disordered" evidence="6">
    <location>
        <begin position="140"/>
        <end position="177"/>
    </location>
</feature>
<evidence type="ECO:0000259" key="8">
    <source>
        <dbReference type="Pfam" id="PF08398"/>
    </source>
</evidence>
<dbReference type="Pfam" id="PF00740">
    <property type="entry name" value="VP1_2"/>
    <property type="match status" value="2"/>
</dbReference>
<dbReference type="InterPro" id="IPR013607">
    <property type="entry name" value="Phospholipase_A2-like"/>
</dbReference>
<dbReference type="EMBL" id="KC154061">
    <property type="protein sequence ID" value="AGU69470.1"/>
    <property type="molecule type" value="Genomic_DNA"/>
</dbReference>
<keyword evidence="5" id="KW-0946">Virion</keyword>
<dbReference type="SUPFAM" id="SSF88645">
    <property type="entry name" value="ssDNA viruses"/>
    <property type="match status" value="1"/>
</dbReference>
<reference evidence="9" key="1">
    <citation type="journal article" date="2016" name="ISME J.">
        <title>Deciphering the bat virome catalog to better understand the ecological diversity of bat viruses and the bat origin of emerging infectious diseases.</title>
        <authorList>
            <person name="Wu Z."/>
            <person name="Yang L."/>
            <person name="Ren X."/>
            <person name="He G."/>
            <person name="Zhang J."/>
            <person name="Yang J."/>
            <person name="Qian Z."/>
            <person name="Dong J."/>
            <person name="Sun L."/>
            <person name="Zhu Y."/>
            <person name="Du J."/>
            <person name="Yang F."/>
            <person name="Zhang S."/>
            <person name="Jin Q."/>
        </authorList>
    </citation>
    <scope>NUCLEOTIDE SEQUENCE</scope>
    <source>
        <strain evidence="9">Bat Ms-PV/Shaanxi2011</strain>
    </source>
</reference>
<organism evidence="9">
    <name type="scientific">Miniopterus schreibersii parvovirus</name>
    <dbReference type="NCBI Taxonomy" id="1387877"/>
    <lineage>
        <taxon>Viruses</taxon>
        <taxon>Monodnaviria</taxon>
        <taxon>Shotokuvirae</taxon>
        <taxon>Cossaviricota</taxon>
        <taxon>Quintoviricetes</taxon>
        <taxon>Piccovirales</taxon>
        <taxon>Parvoviridae</taxon>
    </lineage>
</organism>
<dbReference type="InterPro" id="IPR001403">
    <property type="entry name" value="Parvovirus_coat"/>
</dbReference>
<sequence length="714" mass="80318">MPPTNRHKGGWVPPGYNYLGPGNTDFSKEPTNLSDQAARDHDLEYNKLIQQGHNPYWNFNQADQNFIDQTNQASDWGGKVGNFVFKAKKLVTPELAGKSKGKTKHTEPSFSHKNIKAGVKRGKPFYIFVNQARKRARMGDAADATVDEPDAGPTQGGGGGGRSGGVSGGAGGGGVGHSTGNFRNRTYFHYEGDEVTITCHTTRLVHLNMSESEEYKIFATERGPKFPSGATEQQFEGRDTINDSYHAKVWTPWFHLHANSWGCWFSPSEWQQLTATCRTLKPISFEQSIDNVVIKTVSTQGAGEQQIHVYNNDLTAILEVAMDNSNQMPWVAENAYMTSIGYIPWRACTIPSYTYHVNFWNTILKTSQPGNKWKWQEYKKEIKWEDLQFTPIETTLDIEMLRTGDAWHSGPYLFKTNETHLEYHWQSNRHVGEPHPSTVPNTLNGLGRITNPGGAWQWGDRKDPVAAATKVQDWHIGYSWPEWEIHYSTGGPCVNPGAPFSQSPWGSTTQGTRLTQGASSKAILDYNHGAPDVHEKPGWWINNPQMTGQTNWSVRDQHQNKLNDNVPTASEIWYDNFHNTFGPFTAADDAGPQYPWGAIWTKQPGTTHKPMMSSHAPFICHEGPPGQVFLKLGPNYTDAFNNQSESNGRIVTYATFWWSGTMVFKGKLRTPRQWNTYNYPSIPGHKGHKAYLPNELGHFEMPYMPGRAMPNYTL</sequence>
<comment type="similarity">
    <text evidence="2">Belongs to the parvoviridae capsid protein family.</text>
</comment>
<feature type="domain" description="Coat protein VP1/VP2 Parvovirus" evidence="7">
    <location>
        <begin position="466"/>
        <end position="676"/>
    </location>
</feature>
<keyword evidence="4" id="KW-0167">Capsid protein</keyword>